<protein>
    <recommendedName>
        <fullName evidence="4">Ribbon-helix-helix protein CopG domain-containing protein</fullName>
    </recommendedName>
</protein>
<organism evidence="2 3">
    <name type="scientific">Kordiimonas pumila</name>
    <dbReference type="NCBI Taxonomy" id="2161677"/>
    <lineage>
        <taxon>Bacteria</taxon>
        <taxon>Pseudomonadati</taxon>
        <taxon>Pseudomonadota</taxon>
        <taxon>Alphaproteobacteria</taxon>
        <taxon>Kordiimonadales</taxon>
        <taxon>Kordiimonadaceae</taxon>
        <taxon>Kordiimonas</taxon>
    </lineage>
</organism>
<dbReference type="InterPro" id="IPR010985">
    <property type="entry name" value="Ribbon_hlx_hlx"/>
</dbReference>
<comment type="caution">
    <text evidence="2">The sequence shown here is derived from an EMBL/GenBank/DDBJ whole genome shotgun (WGS) entry which is preliminary data.</text>
</comment>
<keyword evidence="3" id="KW-1185">Reference proteome</keyword>
<feature type="compositionally biased region" description="Polar residues" evidence="1">
    <location>
        <begin position="1"/>
        <end position="10"/>
    </location>
</feature>
<evidence type="ECO:0000256" key="1">
    <source>
        <dbReference type="SAM" id="MobiDB-lite"/>
    </source>
</evidence>
<sequence length="108" mass="11958">MATASLTSNLLARKGHASPSATVQPLYQQVKSTWLQDLLASDKQPAREQTKKGQPRVYKSLHLEEASHQQLRLLAARTGKSQQMLMEKAVMALLEEAKQQNQCICGGQ</sequence>
<accession>A0ABV7D548</accession>
<proteinExistence type="predicted"/>
<gene>
    <name evidence="2" type="ORF">ACFOKA_08890</name>
</gene>
<reference evidence="3" key="1">
    <citation type="journal article" date="2019" name="Int. J. Syst. Evol. Microbiol.">
        <title>The Global Catalogue of Microorganisms (GCM) 10K type strain sequencing project: providing services to taxonomists for standard genome sequencing and annotation.</title>
        <authorList>
            <consortium name="The Broad Institute Genomics Platform"/>
            <consortium name="The Broad Institute Genome Sequencing Center for Infectious Disease"/>
            <person name="Wu L."/>
            <person name="Ma J."/>
        </authorList>
    </citation>
    <scope>NUCLEOTIDE SEQUENCE [LARGE SCALE GENOMIC DNA]</scope>
    <source>
        <strain evidence="3">KCTC 62164</strain>
    </source>
</reference>
<dbReference type="EMBL" id="JBHRSL010000007">
    <property type="protein sequence ID" value="MFC3052021.1"/>
    <property type="molecule type" value="Genomic_DNA"/>
</dbReference>
<dbReference type="RefSeq" id="WP_194214674.1">
    <property type="nucleotide sequence ID" value="NZ_CP061205.1"/>
</dbReference>
<dbReference type="SUPFAM" id="SSF47598">
    <property type="entry name" value="Ribbon-helix-helix"/>
    <property type="match status" value="1"/>
</dbReference>
<feature type="region of interest" description="Disordered" evidence="1">
    <location>
        <begin position="1"/>
        <end position="23"/>
    </location>
</feature>
<name>A0ABV7D548_9PROT</name>
<evidence type="ECO:0008006" key="4">
    <source>
        <dbReference type="Google" id="ProtNLM"/>
    </source>
</evidence>
<evidence type="ECO:0000313" key="2">
    <source>
        <dbReference type="EMBL" id="MFC3052021.1"/>
    </source>
</evidence>
<dbReference type="Proteomes" id="UP001595444">
    <property type="component" value="Unassembled WGS sequence"/>
</dbReference>
<evidence type="ECO:0000313" key="3">
    <source>
        <dbReference type="Proteomes" id="UP001595444"/>
    </source>
</evidence>